<name>A0ABV9PYP7_9BACL</name>
<dbReference type="PANTHER" id="PTHR31272">
    <property type="entry name" value="CYTOCHROME C-TYPE BIOGENESIS PROTEIN HI_1454-RELATED"/>
    <property type="match status" value="1"/>
</dbReference>
<evidence type="ECO:0000313" key="4">
    <source>
        <dbReference type="Proteomes" id="UP001596002"/>
    </source>
</evidence>
<sequence length="256" mass="28059">MEWTELYRWYSQFANSLAEPIYKLSDGVNIPILVALLLGLAGATAPCQISTNIGAFGYIARYTGNSEVTFNQALGFVAGKVLTYTLLGGSVILLGTQMQEISQNLIPVIEVIRKGMGPIFILSGLVMLGVFRFRKTVGEAIKDRLLKVVPKQGIWGSFFLGFVFALAFCPTLFLLFFGMLVPLGIRSTGGMFFPAVFGIGTALPLLFLVFLLALFGDAIQKNFVKKAGKINRVVTKIVAVIFIFLGINDTFLYWTL</sequence>
<organism evidence="3 4">
    <name type="scientific">Effusibacillus consociatus</name>
    <dbReference type="NCBI Taxonomy" id="1117041"/>
    <lineage>
        <taxon>Bacteria</taxon>
        <taxon>Bacillati</taxon>
        <taxon>Bacillota</taxon>
        <taxon>Bacilli</taxon>
        <taxon>Bacillales</taxon>
        <taxon>Alicyclobacillaceae</taxon>
        <taxon>Effusibacillus</taxon>
    </lineage>
</organism>
<keyword evidence="1" id="KW-0812">Transmembrane</keyword>
<dbReference type="InterPro" id="IPR039447">
    <property type="entry name" value="UreH-like_TM_dom"/>
</dbReference>
<evidence type="ECO:0000256" key="1">
    <source>
        <dbReference type="SAM" id="Phobius"/>
    </source>
</evidence>
<feature type="transmembrane region" description="Helical" evidence="1">
    <location>
        <begin position="192"/>
        <end position="216"/>
    </location>
</feature>
<dbReference type="Proteomes" id="UP001596002">
    <property type="component" value="Unassembled WGS sequence"/>
</dbReference>
<evidence type="ECO:0000313" key="3">
    <source>
        <dbReference type="EMBL" id="MFC4767401.1"/>
    </source>
</evidence>
<proteinExistence type="predicted"/>
<keyword evidence="4" id="KW-1185">Reference proteome</keyword>
<dbReference type="Pfam" id="PF13386">
    <property type="entry name" value="DsbD_2"/>
    <property type="match status" value="1"/>
</dbReference>
<evidence type="ECO:0000259" key="2">
    <source>
        <dbReference type="Pfam" id="PF13386"/>
    </source>
</evidence>
<feature type="transmembrane region" description="Helical" evidence="1">
    <location>
        <begin position="115"/>
        <end position="133"/>
    </location>
</feature>
<dbReference type="EMBL" id="JBHSHC010000056">
    <property type="protein sequence ID" value="MFC4767401.1"/>
    <property type="molecule type" value="Genomic_DNA"/>
</dbReference>
<feature type="transmembrane region" description="Helical" evidence="1">
    <location>
        <begin position="72"/>
        <end position="95"/>
    </location>
</feature>
<accession>A0ABV9PYP7</accession>
<feature type="transmembrane region" description="Helical" evidence="1">
    <location>
        <begin position="32"/>
        <end position="60"/>
    </location>
</feature>
<keyword evidence="1" id="KW-1133">Transmembrane helix</keyword>
<comment type="caution">
    <text evidence="3">The sequence shown here is derived from an EMBL/GenBank/DDBJ whole genome shotgun (WGS) entry which is preliminary data.</text>
</comment>
<dbReference type="PANTHER" id="PTHR31272:SF4">
    <property type="entry name" value="CYTOCHROME C-TYPE BIOGENESIS PROTEIN HI_1454-RELATED"/>
    <property type="match status" value="1"/>
</dbReference>
<keyword evidence="1" id="KW-0472">Membrane</keyword>
<protein>
    <submittedName>
        <fullName evidence="3">Sulfite exporter TauE/SafE family protein</fullName>
    </submittedName>
</protein>
<dbReference type="InterPro" id="IPR051790">
    <property type="entry name" value="Cytochrome_c-biogenesis_DsbD"/>
</dbReference>
<feature type="transmembrane region" description="Helical" evidence="1">
    <location>
        <begin position="154"/>
        <end position="180"/>
    </location>
</feature>
<feature type="transmembrane region" description="Helical" evidence="1">
    <location>
        <begin position="237"/>
        <end position="254"/>
    </location>
</feature>
<dbReference type="RefSeq" id="WP_380025324.1">
    <property type="nucleotide sequence ID" value="NZ_JBHSHC010000056.1"/>
</dbReference>
<feature type="domain" description="Urease accessory protein UreH-like transmembrane" evidence="2">
    <location>
        <begin position="35"/>
        <end position="247"/>
    </location>
</feature>
<gene>
    <name evidence="3" type="ORF">ACFO8Q_08495</name>
</gene>
<reference evidence="4" key="1">
    <citation type="journal article" date="2019" name="Int. J. Syst. Evol. Microbiol.">
        <title>The Global Catalogue of Microorganisms (GCM) 10K type strain sequencing project: providing services to taxonomists for standard genome sequencing and annotation.</title>
        <authorList>
            <consortium name="The Broad Institute Genomics Platform"/>
            <consortium name="The Broad Institute Genome Sequencing Center for Infectious Disease"/>
            <person name="Wu L."/>
            <person name="Ma J."/>
        </authorList>
    </citation>
    <scope>NUCLEOTIDE SEQUENCE [LARGE SCALE GENOMIC DNA]</scope>
    <source>
        <strain evidence="4">WYCCWR 12678</strain>
    </source>
</reference>